<dbReference type="AlphaFoldDB" id="A0A1I6TYG1"/>
<dbReference type="EMBL" id="FOZX01000008">
    <property type="protein sequence ID" value="SFS94222.1"/>
    <property type="molecule type" value="Genomic_DNA"/>
</dbReference>
<protein>
    <submittedName>
        <fullName evidence="2">Uncharacterized conserved protein YukE</fullName>
    </submittedName>
</protein>
<feature type="region of interest" description="Disordered" evidence="1">
    <location>
        <begin position="1"/>
        <end position="24"/>
    </location>
</feature>
<dbReference type="Gene3D" id="1.10.287.1060">
    <property type="entry name" value="ESAT-6-like"/>
    <property type="match status" value="1"/>
</dbReference>
<evidence type="ECO:0000256" key="1">
    <source>
        <dbReference type="SAM" id="MobiDB-lite"/>
    </source>
</evidence>
<dbReference type="InterPro" id="IPR036689">
    <property type="entry name" value="ESAT-6-like_sf"/>
</dbReference>
<proteinExistence type="predicted"/>
<keyword evidence="3" id="KW-1185">Reference proteome</keyword>
<feature type="region of interest" description="Disordered" evidence="1">
    <location>
        <begin position="81"/>
        <end position="109"/>
    </location>
</feature>
<dbReference type="Pfam" id="PF06013">
    <property type="entry name" value="WXG100"/>
    <property type="match status" value="1"/>
</dbReference>
<accession>A0A1I6TYG1</accession>
<dbReference type="InterPro" id="IPR010310">
    <property type="entry name" value="T7SS_ESAT-6-like"/>
</dbReference>
<evidence type="ECO:0000313" key="2">
    <source>
        <dbReference type="EMBL" id="SFS94222.1"/>
    </source>
</evidence>
<dbReference type="RefSeq" id="WP_245776031.1">
    <property type="nucleotide sequence ID" value="NZ_FOZX01000008.1"/>
</dbReference>
<organism evidence="2 3">
    <name type="scientific">Saccharopolyspora flava</name>
    <dbReference type="NCBI Taxonomy" id="95161"/>
    <lineage>
        <taxon>Bacteria</taxon>
        <taxon>Bacillati</taxon>
        <taxon>Actinomycetota</taxon>
        <taxon>Actinomycetes</taxon>
        <taxon>Pseudonocardiales</taxon>
        <taxon>Pseudonocardiaceae</taxon>
        <taxon>Saccharopolyspora</taxon>
    </lineage>
</organism>
<evidence type="ECO:0000313" key="3">
    <source>
        <dbReference type="Proteomes" id="UP000198852"/>
    </source>
</evidence>
<dbReference type="STRING" id="95161.SAMN05660874_04420"/>
<dbReference type="SUPFAM" id="SSF140453">
    <property type="entry name" value="EsxAB dimer-like"/>
    <property type="match status" value="1"/>
</dbReference>
<gene>
    <name evidence="2" type="ORF">SAMN05660874_04420</name>
</gene>
<name>A0A1I6TYG1_9PSEU</name>
<reference evidence="3" key="1">
    <citation type="submission" date="2016-10" db="EMBL/GenBank/DDBJ databases">
        <authorList>
            <person name="Varghese N."/>
            <person name="Submissions S."/>
        </authorList>
    </citation>
    <scope>NUCLEOTIDE SEQUENCE [LARGE SCALE GENOMIC DNA]</scope>
    <source>
        <strain evidence="3">DSM 44771</strain>
    </source>
</reference>
<dbReference type="Proteomes" id="UP000198852">
    <property type="component" value="Unassembled WGS sequence"/>
</dbReference>
<sequence>MSGKMRMQPEEIRSGGKKIGNAGDDLDRVLSTLKSSLDGEGECWGDDEAGQQFGGDYTKGRDSVLESLKKVVTALGDINDNLKATADDTESGDERGAGGIGRAGSDMPR</sequence>